<keyword evidence="2" id="KW-0732">Signal</keyword>
<organism evidence="3 4">
    <name type="scientific">Brassica carinata</name>
    <name type="common">Ethiopian mustard</name>
    <name type="synonym">Abyssinian cabbage</name>
    <dbReference type="NCBI Taxonomy" id="52824"/>
    <lineage>
        <taxon>Eukaryota</taxon>
        <taxon>Viridiplantae</taxon>
        <taxon>Streptophyta</taxon>
        <taxon>Embryophyta</taxon>
        <taxon>Tracheophyta</taxon>
        <taxon>Spermatophyta</taxon>
        <taxon>Magnoliopsida</taxon>
        <taxon>eudicotyledons</taxon>
        <taxon>Gunneridae</taxon>
        <taxon>Pentapetalae</taxon>
        <taxon>rosids</taxon>
        <taxon>malvids</taxon>
        <taxon>Brassicales</taxon>
        <taxon>Brassicaceae</taxon>
        <taxon>Brassiceae</taxon>
        <taxon>Brassica</taxon>
    </lineage>
</organism>
<dbReference type="AlphaFoldDB" id="A0A8X7SG70"/>
<evidence type="ECO:0000256" key="1">
    <source>
        <dbReference type="SAM" id="MobiDB-lite"/>
    </source>
</evidence>
<keyword evidence="4" id="KW-1185">Reference proteome</keyword>
<dbReference type="Proteomes" id="UP000886595">
    <property type="component" value="Unassembled WGS sequence"/>
</dbReference>
<dbReference type="EMBL" id="JAAMPC010000007">
    <property type="protein sequence ID" value="KAG2303444.1"/>
    <property type="molecule type" value="Genomic_DNA"/>
</dbReference>
<feature type="compositionally biased region" description="Basic and acidic residues" evidence="1">
    <location>
        <begin position="78"/>
        <end position="93"/>
    </location>
</feature>
<feature type="chain" id="PRO_5036488934" description="Secreted protein" evidence="2">
    <location>
        <begin position="26"/>
        <end position="108"/>
    </location>
</feature>
<evidence type="ECO:0000256" key="2">
    <source>
        <dbReference type="SAM" id="SignalP"/>
    </source>
</evidence>
<accession>A0A8X7SG70</accession>
<feature type="signal peptide" evidence="2">
    <location>
        <begin position="1"/>
        <end position="25"/>
    </location>
</feature>
<reference evidence="3 4" key="1">
    <citation type="submission" date="2020-02" db="EMBL/GenBank/DDBJ databases">
        <authorList>
            <person name="Ma Q."/>
            <person name="Huang Y."/>
            <person name="Song X."/>
            <person name="Pei D."/>
        </authorList>
    </citation>
    <scope>NUCLEOTIDE SEQUENCE [LARGE SCALE GENOMIC DNA]</scope>
    <source>
        <strain evidence="3">Sxm20200214</strain>
        <tissue evidence="3">Leaf</tissue>
    </source>
</reference>
<sequence>MVSKASCHLARALFSTGGLWWVVWGPRRMGSCTAVCFGFPLHSFELRRCGAPRPFMFSLLLCAGGNLRVCLPNDGIRNKTEREQEKPDRRWLKEPTPSASDKKNDGDL</sequence>
<feature type="region of interest" description="Disordered" evidence="1">
    <location>
        <begin position="78"/>
        <end position="108"/>
    </location>
</feature>
<name>A0A8X7SG70_BRACI</name>
<evidence type="ECO:0000313" key="3">
    <source>
        <dbReference type="EMBL" id="KAG2303444.1"/>
    </source>
</evidence>
<evidence type="ECO:0008006" key="5">
    <source>
        <dbReference type="Google" id="ProtNLM"/>
    </source>
</evidence>
<evidence type="ECO:0000313" key="4">
    <source>
        <dbReference type="Proteomes" id="UP000886595"/>
    </source>
</evidence>
<dbReference type="OrthoDB" id="10622550at2759"/>
<gene>
    <name evidence="3" type="ORF">Bca52824_032095</name>
</gene>
<proteinExistence type="predicted"/>
<protein>
    <recommendedName>
        <fullName evidence="5">Secreted protein</fullName>
    </recommendedName>
</protein>
<comment type="caution">
    <text evidence="3">The sequence shown here is derived from an EMBL/GenBank/DDBJ whole genome shotgun (WGS) entry which is preliminary data.</text>
</comment>